<dbReference type="RefSeq" id="WP_242090337.1">
    <property type="nucleotide sequence ID" value="NZ_BAAAGR010000001.1"/>
</dbReference>
<organism evidence="2 3">
    <name type="scientific">Microbacterium aurantiacum</name>
    <dbReference type="NCBI Taxonomy" id="162393"/>
    <lineage>
        <taxon>Bacteria</taxon>
        <taxon>Bacillati</taxon>
        <taxon>Actinomycetota</taxon>
        <taxon>Actinomycetes</taxon>
        <taxon>Micrococcales</taxon>
        <taxon>Microbacteriaceae</taxon>
        <taxon>Microbacterium</taxon>
    </lineage>
</organism>
<feature type="domain" description="HTH cro/C1-type" evidence="1">
    <location>
        <begin position="22"/>
        <end position="82"/>
    </location>
</feature>
<evidence type="ECO:0000259" key="1">
    <source>
        <dbReference type="PROSITE" id="PS50943"/>
    </source>
</evidence>
<dbReference type="InterPro" id="IPR010982">
    <property type="entry name" value="Lambda_DNA-bd_dom_sf"/>
</dbReference>
<dbReference type="GeneID" id="301457195"/>
<dbReference type="PROSITE" id="PS50943">
    <property type="entry name" value="HTH_CROC1"/>
    <property type="match status" value="1"/>
</dbReference>
<dbReference type="SUPFAM" id="SSF47413">
    <property type="entry name" value="lambda repressor-like DNA-binding domains"/>
    <property type="match status" value="1"/>
</dbReference>
<protein>
    <submittedName>
        <fullName evidence="2">Helix-turn-helix transcriptional regulator</fullName>
    </submittedName>
</protein>
<name>A0AAJ2HHK3_9MICO</name>
<dbReference type="Pfam" id="PF13560">
    <property type="entry name" value="HTH_31"/>
    <property type="match status" value="1"/>
</dbReference>
<sequence>MRRDSSSNSDWSAYVREIGTNIQRQRLARGYSQDRVAYEANLSRYTFQKLEKGESRPDSAANPRLMTLLAVAQVLDVELTVLLPQHAPDIRAR</sequence>
<dbReference type="Proteomes" id="UP001183582">
    <property type="component" value="Unassembled WGS sequence"/>
</dbReference>
<dbReference type="InterPro" id="IPR001387">
    <property type="entry name" value="Cro/C1-type_HTH"/>
</dbReference>
<evidence type="ECO:0000313" key="3">
    <source>
        <dbReference type="Proteomes" id="UP001183582"/>
    </source>
</evidence>
<dbReference type="EMBL" id="JAHWXH010000001">
    <property type="protein sequence ID" value="MDS0244610.1"/>
    <property type="molecule type" value="Genomic_DNA"/>
</dbReference>
<comment type="caution">
    <text evidence="2">The sequence shown here is derived from an EMBL/GenBank/DDBJ whole genome shotgun (WGS) entry which is preliminary data.</text>
</comment>
<dbReference type="AlphaFoldDB" id="A0AAJ2HHK3"/>
<evidence type="ECO:0000313" key="2">
    <source>
        <dbReference type="EMBL" id="MDS0244610.1"/>
    </source>
</evidence>
<gene>
    <name evidence="2" type="ORF">KZC50_03165</name>
</gene>
<dbReference type="CDD" id="cd00093">
    <property type="entry name" value="HTH_XRE"/>
    <property type="match status" value="1"/>
</dbReference>
<accession>A0AAJ2HHK3</accession>
<dbReference type="SMART" id="SM00530">
    <property type="entry name" value="HTH_XRE"/>
    <property type="match status" value="1"/>
</dbReference>
<reference evidence="2 3" key="1">
    <citation type="submission" date="2021-06" db="EMBL/GenBank/DDBJ databases">
        <title>Genome-based taxonomic framework of Microbacterium strains isolated from marine environment, the description of four new species and reclassification of four preexisting species.</title>
        <authorList>
            <person name="Lee S.D."/>
            <person name="Kim S.-M."/>
            <person name="Byeon Y.-S."/>
            <person name="Yang H.L."/>
            <person name="Kim I.S."/>
        </authorList>
    </citation>
    <scope>NUCLEOTIDE SEQUENCE [LARGE SCALE GENOMIC DNA]</scope>
    <source>
        <strain evidence="2 3">KACC 20514</strain>
    </source>
</reference>
<dbReference type="Gene3D" id="1.10.260.40">
    <property type="entry name" value="lambda repressor-like DNA-binding domains"/>
    <property type="match status" value="1"/>
</dbReference>
<dbReference type="GO" id="GO:0003677">
    <property type="term" value="F:DNA binding"/>
    <property type="evidence" value="ECO:0007669"/>
    <property type="project" value="InterPro"/>
</dbReference>
<proteinExistence type="predicted"/>